<protein>
    <recommendedName>
        <fullName evidence="7">Peroxidase</fullName>
    </recommendedName>
</protein>
<evidence type="ECO:0000256" key="3">
    <source>
        <dbReference type="PIRSR" id="PIRSR619791-2"/>
    </source>
</evidence>
<evidence type="ECO:0000256" key="1">
    <source>
        <dbReference type="ARBA" id="ARBA00022559"/>
    </source>
</evidence>
<keyword evidence="2" id="KW-0325">Glycoprotein</keyword>
<keyword evidence="1" id="KW-0575">Peroxidase</keyword>
<dbReference type="GO" id="GO:0046872">
    <property type="term" value="F:metal ion binding"/>
    <property type="evidence" value="ECO:0007669"/>
    <property type="project" value="UniProtKB-KW"/>
</dbReference>
<dbReference type="EMBL" id="CAJVCH010569870">
    <property type="protein sequence ID" value="CAG7833416.1"/>
    <property type="molecule type" value="Genomic_DNA"/>
</dbReference>
<reference evidence="5" key="1">
    <citation type="submission" date="2021-06" db="EMBL/GenBank/DDBJ databases">
        <authorList>
            <person name="Hodson N. C."/>
            <person name="Mongue J. A."/>
            <person name="Jaron S. K."/>
        </authorList>
    </citation>
    <scope>NUCLEOTIDE SEQUENCE</scope>
</reference>
<dbReference type="PANTHER" id="PTHR11475:SF4">
    <property type="entry name" value="CHORION PEROXIDASE"/>
    <property type="match status" value="1"/>
</dbReference>
<evidence type="ECO:0008006" key="7">
    <source>
        <dbReference type="Google" id="ProtNLM"/>
    </source>
</evidence>
<keyword evidence="6" id="KW-1185">Reference proteome</keyword>
<keyword evidence="1" id="KW-0560">Oxidoreductase</keyword>
<dbReference type="Pfam" id="PF03098">
    <property type="entry name" value="An_peroxidase"/>
    <property type="match status" value="1"/>
</dbReference>
<comment type="caution">
    <text evidence="5">The sequence shown here is derived from an EMBL/GenBank/DDBJ whole genome shotgun (WGS) entry which is preliminary data.</text>
</comment>
<feature type="binding site" description="axial binding residue" evidence="3">
    <location>
        <position position="430"/>
    </location>
    <ligand>
        <name>heme b</name>
        <dbReference type="ChEBI" id="CHEBI:60344"/>
    </ligand>
    <ligandPart>
        <name>Fe</name>
        <dbReference type="ChEBI" id="CHEBI:18248"/>
    </ligandPart>
</feature>
<keyword evidence="3" id="KW-0408">Iron</keyword>
<dbReference type="GO" id="GO:0004601">
    <property type="term" value="F:peroxidase activity"/>
    <property type="evidence" value="ECO:0007669"/>
    <property type="project" value="UniProtKB-KW"/>
</dbReference>
<evidence type="ECO:0000256" key="2">
    <source>
        <dbReference type="ARBA" id="ARBA00023180"/>
    </source>
</evidence>
<proteinExistence type="predicted"/>
<keyword evidence="4" id="KW-0732">Signal</keyword>
<keyword evidence="3" id="KW-0349">Heme</keyword>
<dbReference type="OrthoDB" id="823504at2759"/>
<dbReference type="PROSITE" id="PS50292">
    <property type="entry name" value="PEROXIDASE_3"/>
    <property type="match status" value="1"/>
</dbReference>
<dbReference type="AlphaFoldDB" id="A0A8J2Q4L1"/>
<evidence type="ECO:0000313" key="6">
    <source>
        <dbReference type="Proteomes" id="UP000708208"/>
    </source>
</evidence>
<dbReference type="InterPro" id="IPR019791">
    <property type="entry name" value="Haem_peroxidase_animal"/>
</dbReference>
<feature type="chain" id="PRO_5035150246" description="Peroxidase" evidence="4">
    <location>
        <begin position="20"/>
        <end position="678"/>
    </location>
</feature>
<dbReference type="Proteomes" id="UP000708208">
    <property type="component" value="Unassembled WGS sequence"/>
</dbReference>
<dbReference type="PANTHER" id="PTHR11475">
    <property type="entry name" value="OXIDASE/PEROXIDASE"/>
    <property type="match status" value="1"/>
</dbReference>
<evidence type="ECO:0000313" key="5">
    <source>
        <dbReference type="EMBL" id="CAG7833416.1"/>
    </source>
</evidence>
<keyword evidence="3" id="KW-0479">Metal-binding</keyword>
<feature type="signal peptide" evidence="4">
    <location>
        <begin position="1"/>
        <end position="19"/>
    </location>
</feature>
<gene>
    <name evidence="5" type="ORF">AFUS01_LOCUS43041</name>
</gene>
<sequence>MRSPVLFLFGLVAITSTWASQQDLQDVILKAVEERTEYYKELEPAHHENVTGHYRRSHKSTPVTRKMDIDYAVLQDVVQKLMHEHNLPLEAAHREVRQAASNLAGCTVPQSSQQCPADKFTRYRTFDGTCNNPNNPDWGAAMTRQRRILAPAYCNGDQPRGCTQSRLQNARTISAKLHFNNDFRFRNLTNMVHQFGQFLDHDLSLTPEAGRQCCQQGGLDCWPIGDSSGVIRQRTCIDFTRSTACLGGDRNRQQTNRNTAFIDCSQVYGSDSQRAAQLRAGTNGALLTSRANGAPSVLLPRTNQNANLQRNNVQGDFIAGDDRINEMPGLAVLHNLFLLEHNRIAQLLKNANPNAPDNAIYMEARRIVGGEMQAIVYGEYLPAILGSNVMNSPQFNLRLPTSGSSCTTYNTGLDPSILNDFSTAAYRFGHTLVSEFVSLLNPSGTSRGFVEQYRISDNYFQSGKVTKNNGRGFHEILTGLTETNCQDYDPFVVDGLTLNLFRNATSQQFGSDLIARNIQRGRDHGLPSYNAYRRWYGLEELNFNNAPRDWRPEGWAELRKVYQANGNTAEDVDLFPAALMEIPPGGASGITFQLIKADQFNRLKFGDRLFFTHCDVFTADQRAVFLRRRLSDIICENSVGVKDTEPEKAFSKNGVYIPCNHPSRKFDINPFVRFPYGK</sequence>
<accession>A0A8J2Q4L1</accession>
<name>A0A8J2Q4L1_9HEXA</name>
<evidence type="ECO:0000256" key="4">
    <source>
        <dbReference type="SAM" id="SignalP"/>
    </source>
</evidence>
<organism evidence="5 6">
    <name type="scientific">Allacma fusca</name>
    <dbReference type="NCBI Taxonomy" id="39272"/>
    <lineage>
        <taxon>Eukaryota</taxon>
        <taxon>Metazoa</taxon>
        <taxon>Ecdysozoa</taxon>
        <taxon>Arthropoda</taxon>
        <taxon>Hexapoda</taxon>
        <taxon>Collembola</taxon>
        <taxon>Symphypleona</taxon>
        <taxon>Sminthuridae</taxon>
        <taxon>Allacma</taxon>
    </lineage>
</organism>